<keyword evidence="2" id="KW-1185">Reference proteome</keyword>
<accession>A0ABR2GMI4</accession>
<dbReference type="Proteomes" id="UP001470230">
    <property type="component" value="Unassembled WGS sequence"/>
</dbReference>
<proteinExistence type="predicted"/>
<name>A0ABR2GMI4_9EUKA</name>
<sequence length="278" mass="31903">MSYIYKLSDELEDNAGTVKSSDRVNELAVSDLANEKKYYEQLSALVSALNQFSQKSFSIISEGNDEELKYINSDIVSNIILSCFQNLMTEMNEQITVQNILNASKILSFIYSNIKLAQLQFKQLLKYHYLLDLVNKCLHNLNLLSQDQIKEFDFNPFLKIISLSYDDESIRAKALELFPIQFIIKDISPFIKLFINQYGPSLLVCFNSFCSLQHNPSDANIIFNELAYIKNFLTDNGSIIQICFILINMIKHNTIPTENFTENFTGYLTELVGSKDIN</sequence>
<organism evidence="1 2">
    <name type="scientific">Tritrichomonas musculus</name>
    <dbReference type="NCBI Taxonomy" id="1915356"/>
    <lineage>
        <taxon>Eukaryota</taxon>
        <taxon>Metamonada</taxon>
        <taxon>Parabasalia</taxon>
        <taxon>Tritrichomonadida</taxon>
        <taxon>Tritrichomonadidae</taxon>
        <taxon>Tritrichomonas</taxon>
    </lineage>
</organism>
<protein>
    <submittedName>
        <fullName evidence="1">Uncharacterized protein</fullName>
    </submittedName>
</protein>
<reference evidence="1 2" key="1">
    <citation type="submission" date="2024-04" db="EMBL/GenBank/DDBJ databases">
        <title>Tritrichomonas musculus Genome.</title>
        <authorList>
            <person name="Alves-Ferreira E."/>
            <person name="Grigg M."/>
            <person name="Lorenzi H."/>
            <person name="Galac M."/>
        </authorList>
    </citation>
    <scope>NUCLEOTIDE SEQUENCE [LARGE SCALE GENOMIC DNA]</scope>
    <source>
        <strain evidence="1 2">EAF2021</strain>
    </source>
</reference>
<dbReference type="EMBL" id="JAPFFF010000228">
    <property type="protein sequence ID" value="KAK8835132.1"/>
    <property type="molecule type" value="Genomic_DNA"/>
</dbReference>
<feature type="non-terminal residue" evidence="1">
    <location>
        <position position="278"/>
    </location>
</feature>
<evidence type="ECO:0000313" key="1">
    <source>
        <dbReference type="EMBL" id="KAK8835132.1"/>
    </source>
</evidence>
<evidence type="ECO:0000313" key="2">
    <source>
        <dbReference type="Proteomes" id="UP001470230"/>
    </source>
</evidence>
<comment type="caution">
    <text evidence="1">The sequence shown here is derived from an EMBL/GenBank/DDBJ whole genome shotgun (WGS) entry which is preliminary data.</text>
</comment>
<gene>
    <name evidence="1" type="ORF">M9Y10_018046</name>
</gene>